<evidence type="ECO:0000256" key="2">
    <source>
        <dbReference type="ARBA" id="ARBA00023002"/>
    </source>
</evidence>
<evidence type="ECO:0000313" key="4">
    <source>
        <dbReference type="EMBL" id="MDI1488502.1"/>
    </source>
</evidence>
<sequence length="314" mass="34298">MAFDKIALIGGTGALGSHILNALLSTFAPSSIILLTRQSSKPPTVPSGVTTIPLPSYTDSSAVIPALKGCDVLISALGTKALSLEPQLVDSAIAAGVRRFIPSEFTKDVTEAEYRRTAKADLALHRIRWADERARIADQGKIAFTTFVTGPLIDASFQEEDFWPFDFRKKRAILYGGGTGKRTGCSMQFTGTCVAAVLKMPESRTKNQRIRIAETELTGRQLLDCLEAATGGGKWETEIKPLSDLTKQEEEDLRNGDMGRAYTDSVVRGDFDDSPSGYLPDGLEWGNDREVEITRKSLQQIVEEVVRLESKTHS</sequence>
<protein>
    <recommendedName>
        <fullName evidence="3">NmrA-like domain-containing protein</fullName>
    </recommendedName>
</protein>
<evidence type="ECO:0000313" key="5">
    <source>
        <dbReference type="Proteomes" id="UP001161017"/>
    </source>
</evidence>
<dbReference type="Gene3D" id="3.90.25.10">
    <property type="entry name" value="UDP-galactose 4-epimerase, domain 1"/>
    <property type="match status" value="1"/>
</dbReference>
<gene>
    <name evidence="4" type="ORF">OHK93_007777</name>
</gene>
<dbReference type="PANTHER" id="PTHR47706">
    <property type="entry name" value="NMRA-LIKE FAMILY PROTEIN"/>
    <property type="match status" value="1"/>
</dbReference>
<feature type="domain" description="NmrA-like" evidence="3">
    <location>
        <begin position="4"/>
        <end position="114"/>
    </location>
</feature>
<evidence type="ECO:0000256" key="1">
    <source>
        <dbReference type="ARBA" id="ARBA00022857"/>
    </source>
</evidence>
<keyword evidence="1" id="KW-0521">NADP</keyword>
<keyword evidence="2" id="KW-0560">Oxidoreductase</keyword>
<dbReference type="InterPro" id="IPR051609">
    <property type="entry name" value="NmrA/Isoflavone_reductase-like"/>
</dbReference>
<proteinExistence type="predicted"/>
<organism evidence="4 5">
    <name type="scientific">Ramalina farinacea</name>
    <dbReference type="NCBI Taxonomy" id="258253"/>
    <lineage>
        <taxon>Eukaryota</taxon>
        <taxon>Fungi</taxon>
        <taxon>Dikarya</taxon>
        <taxon>Ascomycota</taxon>
        <taxon>Pezizomycotina</taxon>
        <taxon>Lecanoromycetes</taxon>
        <taxon>OSLEUM clade</taxon>
        <taxon>Lecanoromycetidae</taxon>
        <taxon>Lecanorales</taxon>
        <taxon>Lecanorineae</taxon>
        <taxon>Ramalinaceae</taxon>
        <taxon>Ramalina</taxon>
    </lineage>
</organism>
<dbReference type="Gene3D" id="3.40.50.720">
    <property type="entry name" value="NAD(P)-binding Rossmann-like Domain"/>
    <property type="match status" value="1"/>
</dbReference>
<reference evidence="4" key="1">
    <citation type="journal article" date="2023" name="Genome Biol. Evol.">
        <title>First Whole Genome Sequence and Flow Cytometry Genome Size Data for the Lichen-Forming Fungus Ramalina farinacea (Ascomycota).</title>
        <authorList>
            <person name="Llewellyn T."/>
            <person name="Mian S."/>
            <person name="Hill R."/>
            <person name="Leitch I.J."/>
            <person name="Gaya E."/>
        </authorList>
    </citation>
    <scope>NUCLEOTIDE SEQUENCE</scope>
    <source>
        <strain evidence="4">LIQ254RAFAR</strain>
    </source>
</reference>
<dbReference type="SUPFAM" id="SSF51735">
    <property type="entry name" value="NAD(P)-binding Rossmann-fold domains"/>
    <property type="match status" value="1"/>
</dbReference>
<dbReference type="Pfam" id="PF05368">
    <property type="entry name" value="NmrA"/>
    <property type="match status" value="1"/>
</dbReference>
<keyword evidence="5" id="KW-1185">Reference proteome</keyword>
<dbReference type="AlphaFoldDB" id="A0AA43QL66"/>
<dbReference type="EMBL" id="JAPUFD010000007">
    <property type="protein sequence ID" value="MDI1488502.1"/>
    <property type="molecule type" value="Genomic_DNA"/>
</dbReference>
<accession>A0AA43QL66</accession>
<name>A0AA43QL66_9LECA</name>
<evidence type="ECO:0000259" key="3">
    <source>
        <dbReference type="Pfam" id="PF05368"/>
    </source>
</evidence>
<dbReference type="Proteomes" id="UP001161017">
    <property type="component" value="Unassembled WGS sequence"/>
</dbReference>
<dbReference type="PANTHER" id="PTHR47706:SF9">
    <property type="entry name" value="NMRA-LIKE DOMAIN-CONTAINING PROTEIN-RELATED"/>
    <property type="match status" value="1"/>
</dbReference>
<dbReference type="GO" id="GO:0016491">
    <property type="term" value="F:oxidoreductase activity"/>
    <property type="evidence" value="ECO:0007669"/>
    <property type="project" value="UniProtKB-KW"/>
</dbReference>
<dbReference type="InterPro" id="IPR008030">
    <property type="entry name" value="NmrA-like"/>
</dbReference>
<comment type="caution">
    <text evidence="4">The sequence shown here is derived from an EMBL/GenBank/DDBJ whole genome shotgun (WGS) entry which is preliminary data.</text>
</comment>
<dbReference type="InterPro" id="IPR036291">
    <property type="entry name" value="NAD(P)-bd_dom_sf"/>
</dbReference>